<keyword evidence="2" id="KW-0808">Transferase</keyword>
<dbReference type="PANTHER" id="PTHR31270:SF1">
    <property type="entry name" value="GLUTAMINYL-PEPTIDE CYCLOTRANSFERASE"/>
    <property type="match status" value="1"/>
</dbReference>
<accession>A0A846XQ95</accession>
<dbReference type="Proteomes" id="UP000565715">
    <property type="component" value="Unassembled WGS sequence"/>
</dbReference>
<evidence type="ECO:0000313" key="3">
    <source>
        <dbReference type="Proteomes" id="UP000565715"/>
    </source>
</evidence>
<feature type="signal peptide" evidence="1">
    <location>
        <begin position="1"/>
        <end position="25"/>
    </location>
</feature>
<feature type="chain" id="PRO_5032621315" evidence="1">
    <location>
        <begin position="26"/>
        <end position="257"/>
    </location>
</feature>
<reference evidence="2 3" key="1">
    <citation type="submission" date="2020-04" db="EMBL/GenBank/DDBJ databases">
        <title>MicrobeNet Type strains.</title>
        <authorList>
            <person name="Nicholson A.C."/>
        </authorList>
    </citation>
    <scope>NUCLEOTIDE SEQUENCE [LARGE SCALE GENOMIC DNA]</scope>
    <source>
        <strain evidence="2 3">DSM 45078</strain>
    </source>
</reference>
<dbReference type="InterPro" id="IPR015943">
    <property type="entry name" value="WD40/YVTN_repeat-like_dom_sf"/>
</dbReference>
<gene>
    <name evidence="2" type="ORF">HGA13_30405</name>
</gene>
<dbReference type="AlphaFoldDB" id="A0A846XQ95"/>
<keyword evidence="1" id="KW-0732">Signal</keyword>
<sequence>MKHTRRTWVGTALICLLVPGACANADDAAEHRTLEVIATHPHDPGAFTQGLEIDGTVLYEGTGMVGQSDVRSIDRASGAELARVELPPPFFGEGITLAGDTLWQLTWQEGVAFARDPHTLAEKQRVPYRGEGWGLCHQEGRLVMSDGSATLTFRDPVTFAVTGSIALTSHTDTRLNELECAEDGSVYANAWPTDQILRIDPDTGRVLSVIDAAELLPADQRAGTDVLNGIAQIPGTDRFLITGKYWPTTFEVRFVPA</sequence>
<dbReference type="GO" id="GO:0016603">
    <property type="term" value="F:glutaminyl-peptide cyclotransferase activity"/>
    <property type="evidence" value="ECO:0007669"/>
    <property type="project" value="InterPro"/>
</dbReference>
<evidence type="ECO:0000313" key="2">
    <source>
        <dbReference type="EMBL" id="NKY37349.1"/>
    </source>
</evidence>
<protein>
    <submittedName>
        <fullName evidence="2">Glutaminyl-peptide cyclotransferase</fullName>
    </submittedName>
</protein>
<dbReference type="RefSeq" id="WP_068040694.1">
    <property type="nucleotide sequence ID" value="NZ_JAAXOO010000008.1"/>
</dbReference>
<keyword evidence="3" id="KW-1185">Reference proteome</keyword>
<organism evidence="2 3">
    <name type="scientific">Nocardia speluncae</name>
    <dbReference type="NCBI Taxonomy" id="419477"/>
    <lineage>
        <taxon>Bacteria</taxon>
        <taxon>Bacillati</taxon>
        <taxon>Actinomycetota</taxon>
        <taxon>Actinomycetes</taxon>
        <taxon>Mycobacteriales</taxon>
        <taxon>Nocardiaceae</taxon>
        <taxon>Nocardia</taxon>
    </lineage>
</organism>
<dbReference type="EMBL" id="JAAXOO010000008">
    <property type="protein sequence ID" value="NKY37349.1"/>
    <property type="molecule type" value="Genomic_DNA"/>
</dbReference>
<proteinExistence type="predicted"/>
<dbReference type="Pfam" id="PF05096">
    <property type="entry name" value="Glu_cyclase_2"/>
    <property type="match status" value="1"/>
</dbReference>
<dbReference type="InterPro" id="IPR007788">
    <property type="entry name" value="QCT"/>
</dbReference>
<dbReference type="SUPFAM" id="SSF50969">
    <property type="entry name" value="YVTN repeat-like/Quinoprotein amine dehydrogenase"/>
    <property type="match status" value="1"/>
</dbReference>
<evidence type="ECO:0000256" key="1">
    <source>
        <dbReference type="SAM" id="SignalP"/>
    </source>
</evidence>
<comment type="caution">
    <text evidence="2">The sequence shown here is derived from an EMBL/GenBank/DDBJ whole genome shotgun (WGS) entry which is preliminary data.</text>
</comment>
<dbReference type="Gene3D" id="2.130.10.10">
    <property type="entry name" value="YVTN repeat-like/Quinoprotein amine dehydrogenase"/>
    <property type="match status" value="1"/>
</dbReference>
<name>A0A846XQ95_9NOCA</name>
<dbReference type="InterPro" id="IPR011044">
    <property type="entry name" value="Quino_amine_DH_bsu"/>
</dbReference>
<dbReference type="PANTHER" id="PTHR31270">
    <property type="entry name" value="GLUTAMINYL-PEPTIDE CYCLOTRANSFERASE"/>
    <property type="match status" value="1"/>
</dbReference>